<sequence>MYTPRHFQMPAELQQRLLAAPGVGDLITHGPDGLLATHLPYVFDEAMGEHGSLVLHVARPNVQWRHEGEALFIITAASDYISSLWYPSAEESGKYVPTWDYVTLHLYGRLITHDDLAWTTMAVERLMGVHESRVGLDDMPQDYLGGQLRAIVGLQLEVTRIEAKAKLSQNRTPDDVRGVIEGLDSVGADDLSALVHEYALPAAEARANLIADVATRHRPARVIGTAKPQN</sequence>
<dbReference type="EMBL" id="LT985188">
    <property type="protein sequence ID" value="SPD86486.1"/>
    <property type="molecule type" value="Genomic_DNA"/>
</dbReference>
<name>A0A2N9JGG4_9ACTN</name>
<dbReference type="Proteomes" id="UP000238164">
    <property type="component" value="Chromosome 1"/>
</dbReference>
<keyword evidence="2" id="KW-1185">Reference proteome</keyword>
<dbReference type="PANTHER" id="PTHR35802:SF1">
    <property type="entry name" value="PROTEASE SYNTHASE AND SPORULATION PROTEIN PAI 2"/>
    <property type="match status" value="1"/>
</dbReference>
<dbReference type="InterPro" id="IPR012349">
    <property type="entry name" value="Split_barrel_FMN-bd"/>
</dbReference>
<gene>
    <name evidence="1" type="ORF">MPLG2_1450</name>
</gene>
<dbReference type="RefSeq" id="WP_105185451.1">
    <property type="nucleotide sequence ID" value="NZ_BAAAGO010000033.1"/>
</dbReference>
<dbReference type="InterPro" id="IPR007396">
    <property type="entry name" value="TR_PAI2-type"/>
</dbReference>
<reference evidence="1 2" key="1">
    <citation type="submission" date="2018-02" db="EMBL/GenBank/DDBJ databases">
        <authorList>
            <person name="Cohen D.B."/>
            <person name="Kent A.D."/>
        </authorList>
    </citation>
    <scope>NUCLEOTIDE SEQUENCE [LARGE SCALE GENOMIC DNA]</scope>
    <source>
        <strain evidence="1">1</strain>
    </source>
</reference>
<dbReference type="Gene3D" id="2.30.110.10">
    <property type="entry name" value="Electron Transport, Fmn-binding Protein, Chain A"/>
    <property type="match status" value="1"/>
</dbReference>
<dbReference type="PANTHER" id="PTHR35802">
    <property type="entry name" value="PROTEASE SYNTHASE AND SPORULATION PROTEIN PAI 2"/>
    <property type="match status" value="1"/>
</dbReference>
<accession>A0A2N9JGG4</accession>
<dbReference type="Pfam" id="PF04299">
    <property type="entry name" value="FMN_bind_2"/>
    <property type="match status" value="1"/>
</dbReference>
<evidence type="ECO:0000313" key="1">
    <source>
        <dbReference type="EMBL" id="SPD86486.1"/>
    </source>
</evidence>
<protein>
    <submittedName>
        <fullName evidence="1">Transcriptional regulator</fullName>
    </submittedName>
</protein>
<evidence type="ECO:0000313" key="2">
    <source>
        <dbReference type="Proteomes" id="UP000238164"/>
    </source>
</evidence>
<proteinExistence type="predicted"/>
<dbReference type="OrthoDB" id="9794948at2"/>
<dbReference type="KEGG" id="mgg:MPLG2_1450"/>
<dbReference type="SUPFAM" id="SSF50475">
    <property type="entry name" value="FMN-binding split barrel"/>
    <property type="match status" value="1"/>
</dbReference>
<dbReference type="AlphaFoldDB" id="A0A2N9JGG4"/>
<dbReference type="PIRSF" id="PIRSF010372">
    <property type="entry name" value="PaiB"/>
    <property type="match status" value="1"/>
</dbReference>
<organism evidence="1 2">
    <name type="scientific">Micropruina glycogenica</name>
    <dbReference type="NCBI Taxonomy" id="75385"/>
    <lineage>
        <taxon>Bacteria</taxon>
        <taxon>Bacillati</taxon>
        <taxon>Actinomycetota</taxon>
        <taxon>Actinomycetes</taxon>
        <taxon>Propionibacteriales</taxon>
        <taxon>Nocardioidaceae</taxon>
        <taxon>Micropruina</taxon>
    </lineage>
</organism>